<gene>
    <name evidence="1" type="ORF">BFL36_12830</name>
</gene>
<dbReference type="AlphaFoldDB" id="A0A251Y3P5"/>
<dbReference type="Proteomes" id="UP000195011">
    <property type="component" value="Unassembled WGS sequence"/>
</dbReference>
<protein>
    <submittedName>
        <fullName evidence="1">Uncharacterized protein</fullName>
    </submittedName>
</protein>
<accession>A0A251Y3P5</accession>
<evidence type="ECO:0000313" key="2">
    <source>
        <dbReference type="Proteomes" id="UP000195011"/>
    </source>
</evidence>
<sequence length="129" mass="13824">MPMLHLNRYGGPPKLHSAVESTFSAVWNAAGAERGLLPLSWHLAGPWSGAHFAASAAGHPAQHRREIVESWIVQLGLVDEMDPLTEPLLRCGDEMVWTGSVDGVTFQLTYPAEGTTWPSSPGEAAVPAL</sequence>
<proteinExistence type="predicted"/>
<reference evidence="1 2" key="1">
    <citation type="submission" date="2016-08" db="EMBL/GenBank/DDBJ databases">
        <title>Genome sequence of Clavibacter michiganensis spp strain CFBP8017.</title>
        <authorList>
            <person name="Thapa S.P."/>
            <person name="Coaker G."/>
            <person name="Jacques M.-A."/>
        </authorList>
    </citation>
    <scope>NUCLEOTIDE SEQUENCE [LARGE SCALE GENOMIC DNA]</scope>
    <source>
        <strain evidence="1">CFBP8017</strain>
    </source>
</reference>
<dbReference type="RefSeq" id="WP_086518305.1">
    <property type="nucleotide sequence ID" value="NZ_MDJY01000060.1"/>
</dbReference>
<evidence type="ECO:0000313" key="1">
    <source>
        <dbReference type="EMBL" id="OUE18920.1"/>
    </source>
</evidence>
<name>A0A251Y3P5_9MICO</name>
<dbReference type="EMBL" id="MDJY01000060">
    <property type="protein sequence ID" value="OUE18920.1"/>
    <property type="molecule type" value="Genomic_DNA"/>
</dbReference>
<comment type="caution">
    <text evidence="1">The sequence shown here is derived from an EMBL/GenBank/DDBJ whole genome shotgun (WGS) entry which is preliminary data.</text>
</comment>
<organism evidence="1 2">
    <name type="scientific">Clavibacter michiganensis</name>
    <dbReference type="NCBI Taxonomy" id="28447"/>
    <lineage>
        <taxon>Bacteria</taxon>
        <taxon>Bacillati</taxon>
        <taxon>Actinomycetota</taxon>
        <taxon>Actinomycetes</taxon>
        <taxon>Micrococcales</taxon>
        <taxon>Microbacteriaceae</taxon>
        <taxon>Clavibacter</taxon>
    </lineage>
</organism>